<comment type="caution">
    <text evidence="5">The sequence shown here is derived from an EMBL/GenBank/DDBJ whole genome shotgun (WGS) entry which is preliminary data.</text>
</comment>
<dbReference type="Pfam" id="PF00109">
    <property type="entry name" value="ketoacyl-synt"/>
    <property type="match status" value="1"/>
</dbReference>
<evidence type="ECO:0000256" key="3">
    <source>
        <dbReference type="RuleBase" id="RU003694"/>
    </source>
</evidence>
<gene>
    <name evidence="5" type="ORF">BCY89_08335</name>
</gene>
<evidence type="ECO:0000313" key="6">
    <source>
        <dbReference type="Proteomes" id="UP000286402"/>
    </source>
</evidence>
<feature type="domain" description="Ketosynthase family 3 (KS3)" evidence="4">
    <location>
        <begin position="1"/>
        <end position="381"/>
    </location>
</feature>
<dbReference type="SMART" id="SM00825">
    <property type="entry name" value="PKS_KS"/>
    <property type="match status" value="1"/>
</dbReference>
<dbReference type="Gene3D" id="3.40.47.10">
    <property type="match status" value="1"/>
</dbReference>
<evidence type="ECO:0000256" key="2">
    <source>
        <dbReference type="ARBA" id="ARBA00022679"/>
    </source>
</evidence>
<dbReference type="RefSeq" id="WP_120334712.1">
    <property type="nucleotide sequence ID" value="NZ_CP070350.1"/>
</dbReference>
<proteinExistence type="inferred from homology"/>
<comment type="similarity">
    <text evidence="1 3">Belongs to the thiolase-like superfamily. Beta-ketoacyl-ACP synthases family.</text>
</comment>
<keyword evidence="2 3" id="KW-0808">Transferase</keyword>
<dbReference type="PANTHER" id="PTHR11712:SF320">
    <property type="entry name" value="BETA-KETOACYL SYNTHASE"/>
    <property type="match status" value="1"/>
</dbReference>
<dbReference type="SUPFAM" id="SSF53901">
    <property type="entry name" value="Thiolase-like"/>
    <property type="match status" value="2"/>
</dbReference>
<dbReference type="GO" id="GO:0005829">
    <property type="term" value="C:cytosol"/>
    <property type="evidence" value="ECO:0007669"/>
    <property type="project" value="TreeGrafter"/>
</dbReference>
<dbReference type="PANTHER" id="PTHR11712">
    <property type="entry name" value="POLYKETIDE SYNTHASE-RELATED"/>
    <property type="match status" value="1"/>
</dbReference>
<dbReference type="InterPro" id="IPR020841">
    <property type="entry name" value="PKS_Beta-ketoAc_synthase_dom"/>
</dbReference>
<reference evidence="5 6" key="1">
    <citation type="submission" date="2016-07" db="EMBL/GenBank/DDBJ databases">
        <title>Genome analysis of Sphingobacterium siyangense T12B17.</title>
        <authorList>
            <person name="Xu D."/>
            <person name="Su Y."/>
            <person name="Zheng S."/>
        </authorList>
    </citation>
    <scope>NUCLEOTIDE SEQUENCE [LARGE SCALE GENOMIC DNA]</scope>
    <source>
        <strain evidence="5 6">T12B17</strain>
    </source>
</reference>
<protein>
    <recommendedName>
        <fullName evidence="4">Ketosynthase family 3 (KS3) domain-containing protein</fullName>
    </recommendedName>
</protein>
<dbReference type="EMBL" id="MCAQ01000023">
    <property type="protein sequence ID" value="RKF34949.1"/>
    <property type="molecule type" value="Genomic_DNA"/>
</dbReference>
<evidence type="ECO:0000259" key="4">
    <source>
        <dbReference type="PROSITE" id="PS52004"/>
    </source>
</evidence>
<dbReference type="InterPro" id="IPR014031">
    <property type="entry name" value="Ketoacyl_synth_C"/>
</dbReference>
<evidence type="ECO:0000256" key="1">
    <source>
        <dbReference type="ARBA" id="ARBA00008467"/>
    </source>
</evidence>
<sequence>MKKVYLGPYNCVSPIGNNLADTWNALVSGKSGIKLTDYAELHGDVYAAIVEEEQLDQHLNKLLQDTQLPSDAAFSKLEKLMIAALVPLVKAVIITQETELIVSTTKGNIAQCAGGANDIVAASLPVLAQKIADFFGFKRSPIIISNACVSGLQAISTAKRLIQMDYCKDAIIVAGDLVSEFVVSGFKSFQALSNTVCKPYDEFRQGLNLGEAAAAIHVTGQQLTDQEFFIAGEASINDANHISGPSRTGEGLRLSIASALAEAKLEPKSVDFICAHGTATIYNDEMEAVAIHHSGLATKPINSLKGYFGHTLGTAGLIESIISLECLRNNLLLPSLGYQKQGTSLPLAVVTELLEQPQPLIRCLKTASGFAGTNTAVLFERELR</sequence>
<name>A0A420FPN3_9SPHI</name>
<dbReference type="GO" id="GO:0004315">
    <property type="term" value="F:3-oxoacyl-[acyl-carrier-protein] synthase activity"/>
    <property type="evidence" value="ECO:0007669"/>
    <property type="project" value="TreeGrafter"/>
</dbReference>
<dbReference type="AlphaFoldDB" id="A0A420FPN3"/>
<dbReference type="Pfam" id="PF02801">
    <property type="entry name" value="Ketoacyl-synt_C"/>
    <property type="match status" value="1"/>
</dbReference>
<dbReference type="PROSITE" id="PS52004">
    <property type="entry name" value="KS3_2"/>
    <property type="match status" value="1"/>
</dbReference>
<dbReference type="InterPro" id="IPR014030">
    <property type="entry name" value="Ketoacyl_synth_N"/>
</dbReference>
<evidence type="ECO:0000313" key="5">
    <source>
        <dbReference type="EMBL" id="RKF34949.1"/>
    </source>
</evidence>
<organism evidence="5 6">
    <name type="scientific">Sphingobacterium siyangense</name>
    <dbReference type="NCBI Taxonomy" id="459529"/>
    <lineage>
        <taxon>Bacteria</taxon>
        <taxon>Pseudomonadati</taxon>
        <taxon>Bacteroidota</taxon>
        <taxon>Sphingobacteriia</taxon>
        <taxon>Sphingobacteriales</taxon>
        <taxon>Sphingobacteriaceae</taxon>
        <taxon>Sphingobacterium</taxon>
    </lineage>
</organism>
<dbReference type="InterPro" id="IPR000794">
    <property type="entry name" value="Beta-ketoacyl_synthase"/>
</dbReference>
<keyword evidence="6" id="KW-1185">Reference proteome</keyword>
<dbReference type="GO" id="GO:0006633">
    <property type="term" value="P:fatty acid biosynthetic process"/>
    <property type="evidence" value="ECO:0007669"/>
    <property type="project" value="TreeGrafter"/>
</dbReference>
<accession>A0A420FPN3</accession>
<dbReference type="Proteomes" id="UP000286402">
    <property type="component" value="Unassembled WGS sequence"/>
</dbReference>
<dbReference type="InterPro" id="IPR016039">
    <property type="entry name" value="Thiolase-like"/>
</dbReference>